<organism evidence="8 9">
    <name type="scientific">Streptococcus rupicaprae</name>
    <dbReference type="NCBI Taxonomy" id="759619"/>
    <lineage>
        <taxon>Bacteria</taxon>
        <taxon>Bacillati</taxon>
        <taxon>Bacillota</taxon>
        <taxon>Bacilli</taxon>
        <taxon>Lactobacillales</taxon>
        <taxon>Streptococcaceae</taxon>
        <taxon>Streptococcus</taxon>
    </lineage>
</organism>
<dbReference type="Pfam" id="PF00535">
    <property type="entry name" value="Glycos_transf_2"/>
    <property type="match status" value="1"/>
</dbReference>
<dbReference type="PANTHER" id="PTHR10859">
    <property type="entry name" value="GLYCOSYL TRANSFERASE"/>
    <property type="match status" value="1"/>
</dbReference>
<proteinExistence type="predicted"/>
<feature type="domain" description="Glycosyltransferase 2-like" evidence="6">
    <location>
        <begin position="3"/>
        <end position="130"/>
    </location>
</feature>
<evidence type="ECO:0000256" key="5">
    <source>
        <dbReference type="SAM" id="Phobius"/>
    </source>
</evidence>
<dbReference type="PANTHER" id="PTHR10859:SF114">
    <property type="entry name" value="DOLICHOL-PHOSPHATE MANNOSYLTRANSFERASE"/>
    <property type="match status" value="1"/>
</dbReference>
<keyword evidence="4 5" id="KW-0472">Membrane</keyword>
<evidence type="ECO:0000313" key="8">
    <source>
        <dbReference type="EMBL" id="MET3558094.1"/>
    </source>
</evidence>
<dbReference type="InterPro" id="IPR007267">
    <property type="entry name" value="GtrA_DPMS_TM"/>
</dbReference>
<dbReference type="RefSeq" id="WP_354365115.1">
    <property type="nucleotide sequence ID" value="NZ_JBEPLO010000011.1"/>
</dbReference>
<dbReference type="CDD" id="cd04179">
    <property type="entry name" value="DPM_DPG-synthase_like"/>
    <property type="match status" value="1"/>
</dbReference>
<sequence length="335" mass="36812">MIIIIPSYEPDEKLVQLVIDLKTQPGHQILVVDDGSGPRYANLFTTVAELGATVLTHEGNRGKGAALKTAFAYLKAEAQPDAILVTADSDGQHLVEDIVRVGQTVAGQPEQIVLGARSFVGKVPFRSRFGNKLTAGLFKLVTGQPVSDTQTGLRGFSYQHLDWLLSLPGERFEYEFHMLLESKKAGYPIAEVPIETIYIEENKSSHFRPIQDSIRIYAPFLRFIASSGAAALLDMTLLFLLMALTNHLLLSVILARLASAGLQYLLNARLVFRQEKQGLTPMIRYGLLVVALLIGNALMLQGLVQLGLGLLLAKILTEIILFLVSYRVQQTVVFA</sequence>
<evidence type="ECO:0000259" key="6">
    <source>
        <dbReference type="Pfam" id="PF00535"/>
    </source>
</evidence>
<feature type="domain" description="GtrA/DPMS transmembrane" evidence="7">
    <location>
        <begin position="222"/>
        <end position="334"/>
    </location>
</feature>
<feature type="transmembrane region" description="Helical" evidence="5">
    <location>
        <begin position="306"/>
        <end position="326"/>
    </location>
</feature>
<keyword evidence="3 5" id="KW-1133">Transmembrane helix</keyword>
<evidence type="ECO:0000256" key="4">
    <source>
        <dbReference type="ARBA" id="ARBA00023136"/>
    </source>
</evidence>
<dbReference type="InterPro" id="IPR001173">
    <property type="entry name" value="Glyco_trans_2-like"/>
</dbReference>
<keyword evidence="9" id="KW-1185">Reference proteome</keyword>
<name>A0ABV2FHQ4_9STRE</name>
<comment type="caution">
    <text evidence="8">The sequence shown here is derived from an EMBL/GenBank/DDBJ whole genome shotgun (WGS) entry which is preliminary data.</text>
</comment>
<accession>A0ABV2FHQ4</accession>
<feature type="transmembrane region" description="Helical" evidence="5">
    <location>
        <begin position="248"/>
        <end position="270"/>
    </location>
</feature>
<evidence type="ECO:0000259" key="7">
    <source>
        <dbReference type="Pfam" id="PF04138"/>
    </source>
</evidence>
<evidence type="ECO:0000256" key="3">
    <source>
        <dbReference type="ARBA" id="ARBA00022989"/>
    </source>
</evidence>
<gene>
    <name evidence="8" type="ORF">ABID29_001209</name>
</gene>
<dbReference type="Pfam" id="PF04138">
    <property type="entry name" value="GtrA_DPMS_TM"/>
    <property type="match status" value="1"/>
</dbReference>
<dbReference type="EMBL" id="JBEPLO010000011">
    <property type="protein sequence ID" value="MET3558094.1"/>
    <property type="molecule type" value="Genomic_DNA"/>
</dbReference>
<keyword evidence="2 5" id="KW-0812">Transmembrane</keyword>
<protein>
    <submittedName>
        <fullName evidence="8">Flippase GtrA</fullName>
    </submittedName>
</protein>
<evidence type="ECO:0000256" key="2">
    <source>
        <dbReference type="ARBA" id="ARBA00022692"/>
    </source>
</evidence>
<dbReference type="SUPFAM" id="SSF53448">
    <property type="entry name" value="Nucleotide-diphospho-sugar transferases"/>
    <property type="match status" value="1"/>
</dbReference>
<dbReference type="Proteomes" id="UP001549122">
    <property type="component" value="Unassembled WGS sequence"/>
</dbReference>
<feature type="transmembrane region" description="Helical" evidence="5">
    <location>
        <begin position="282"/>
        <end position="300"/>
    </location>
</feature>
<comment type="subcellular location">
    <subcellularLocation>
        <location evidence="1">Membrane</location>
        <topology evidence="1">Multi-pass membrane protein</topology>
    </subcellularLocation>
</comment>
<dbReference type="Gene3D" id="3.90.550.10">
    <property type="entry name" value="Spore Coat Polysaccharide Biosynthesis Protein SpsA, Chain A"/>
    <property type="match status" value="1"/>
</dbReference>
<reference evidence="8 9" key="1">
    <citation type="submission" date="2024-06" db="EMBL/GenBank/DDBJ databases">
        <title>Genomic Encyclopedia of Type Strains, Phase IV (KMG-IV): sequencing the most valuable type-strain genomes for metagenomic binning, comparative biology and taxonomic classification.</title>
        <authorList>
            <person name="Goeker M."/>
        </authorList>
    </citation>
    <scope>NUCLEOTIDE SEQUENCE [LARGE SCALE GENOMIC DNA]</scope>
    <source>
        <strain evidence="8 9">DSM 28303</strain>
    </source>
</reference>
<evidence type="ECO:0000256" key="1">
    <source>
        <dbReference type="ARBA" id="ARBA00004141"/>
    </source>
</evidence>
<dbReference type="InterPro" id="IPR029044">
    <property type="entry name" value="Nucleotide-diphossugar_trans"/>
</dbReference>
<evidence type="ECO:0000313" key="9">
    <source>
        <dbReference type="Proteomes" id="UP001549122"/>
    </source>
</evidence>